<accession>A0ABT8AYP6</accession>
<proteinExistence type="predicted"/>
<dbReference type="RefSeq" id="WP_238293278.1">
    <property type="nucleotide sequence ID" value="NZ_BPQS01000066.1"/>
</dbReference>
<comment type="caution">
    <text evidence="2">The sequence shown here is derived from an EMBL/GenBank/DDBJ whole genome shotgun (WGS) entry which is preliminary data.</text>
</comment>
<protein>
    <recommendedName>
        <fullName evidence="4">Energy transducer TonB</fullName>
    </recommendedName>
</protein>
<feature type="region of interest" description="Disordered" evidence="1">
    <location>
        <begin position="41"/>
        <end position="63"/>
    </location>
</feature>
<name>A0ABT8AYP6_9HYPH</name>
<organism evidence="2 3">
    <name type="scientific">Methylobacterium longum</name>
    <dbReference type="NCBI Taxonomy" id="767694"/>
    <lineage>
        <taxon>Bacteria</taxon>
        <taxon>Pseudomonadati</taxon>
        <taxon>Pseudomonadota</taxon>
        <taxon>Alphaproteobacteria</taxon>
        <taxon>Hyphomicrobiales</taxon>
        <taxon>Methylobacteriaceae</taxon>
        <taxon>Methylobacterium</taxon>
    </lineage>
</organism>
<dbReference type="Proteomes" id="UP001244297">
    <property type="component" value="Unassembled WGS sequence"/>
</dbReference>
<evidence type="ECO:0008006" key="4">
    <source>
        <dbReference type="Google" id="ProtNLM"/>
    </source>
</evidence>
<evidence type="ECO:0000313" key="3">
    <source>
        <dbReference type="Proteomes" id="UP001244297"/>
    </source>
</evidence>
<reference evidence="3" key="1">
    <citation type="journal article" date="2019" name="Int. J. Syst. Evol. Microbiol.">
        <title>The Global Catalogue of Microorganisms (GCM) 10K type strain sequencing project: providing services to taxonomists for standard genome sequencing and annotation.</title>
        <authorList>
            <consortium name="The Broad Institute Genomics Platform"/>
            <consortium name="The Broad Institute Genome Sequencing Center for Infectious Disease"/>
            <person name="Wu L."/>
            <person name="Ma J."/>
        </authorList>
    </citation>
    <scope>NUCLEOTIDE SEQUENCE [LARGE SCALE GENOMIC DNA]</scope>
    <source>
        <strain evidence="3">CECT 7806</strain>
    </source>
</reference>
<evidence type="ECO:0000256" key="1">
    <source>
        <dbReference type="SAM" id="MobiDB-lite"/>
    </source>
</evidence>
<feature type="compositionally biased region" description="Basic and acidic residues" evidence="1">
    <location>
        <begin position="54"/>
        <end position="63"/>
    </location>
</feature>
<gene>
    <name evidence="2" type="ORF">QWZ18_30555</name>
</gene>
<evidence type="ECO:0000313" key="2">
    <source>
        <dbReference type="EMBL" id="MDN3574924.1"/>
    </source>
</evidence>
<dbReference type="EMBL" id="JAUFPT010000119">
    <property type="protein sequence ID" value="MDN3574924.1"/>
    <property type="molecule type" value="Genomic_DNA"/>
</dbReference>
<keyword evidence="3" id="KW-1185">Reference proteome</keyword>
<sequence length="63" mass="6651">MDPVTAKTLVSAALVASIALFSLMAVQAVFARVLADLRDARSAPKAVPVPVPVRAERRDPPRA</sequence>